<dbReference type="GO" id="GO:0005886">
    <property type="term" value="C:plasma membrane"/>
    <property type="evidence" value="ECO:0007669"/>
    <property type="project" value="TreeGrafter"/>
</dbReference>
<evidence type="ECO:0000313" key="2">
    <source>
        <dbReference type="Proteomes" id="UP000821853"/>
    </source>
</evidence>
<dbReference type="Gene3D" id="3.40.390.10">
    <property type="entry name" value="Collagenase (Catalytic Domain)"/>
    <property type="match status" value="2"/>
</dbReference>
<accession>A0A9J6G9I2</accession>
<dbReference type="OrthoDB" id="6501497at2759"/>
<dbReference type="InterPro" id="IPR024079">
    <property type="entry name" value="MetalloPept_cat_dom_sf"/>
</dbReference>
<dbReference type="InterPro" id="IPR000718">
    <property type="entry name" value="Peptidase_M13"/>
</dbReference>
<organism evidence="1 2">
    <name type="scientific">Haemaphysalis longicornis</name>
    <name type="common">Bush tick</name>
    <dbReference type="NCBI Taxonomy" id="44386"/>
    <lineage>
        <taxon>Eukaryota</taxon>
        <taxon>Metazoa</taxon>
        <taxon>Ecdysozoa</taxon>
        <taxon>Arthropoda</taxon>
        <taxon>Chelicerata</taxon>
        <taxon>Arachnida</taxon>
        <taxon>Acari</taxon>
        <taxon>Parasitiformes</taxon>
        <taxon>Ixodida</taxon>
        <taxon>Ixodoidea</taxon>
        <taxon>Ixodidae</taxon>
        <taxon>Haemaphysalinae</taxon>
        <taxon>Haemaphysalis</taxon>
    </lineage>
</organism>
<proteinExistence type="predicted"/>
<dbReference type="AlphaFoldDB" id="A0A9J6G9I2"/>
<dbReference type="GO" id="GO:0016485">
    <property type="term" value="P:protein processing"/>
    <property type="evidence" value="ECO:0007669"/>
    <property type="project" value="TreeGrafter"/>
</dbReference>
<dbReference type="GO" id="GO:0004222">
    <property type="term" value="F:metalloendopeptidase activity"/>
    <property type="evidence" value="ECO:0007669"/>
    <property type="project" value="InterPro"/>
</dbReference>
<dbReference type="PANTHER" id="PTHR11733">
    <property type="entry name" value="ZINC METALLOPROTEASE FAMILY M13 NEPRILYSIN-RELATED"/>
    <property type="match status" value="1"/>
</dbReference>
<protein>
    <submittedName>
        <fullName evidence="1">Uncharacterized protein</fullName>
    </submittedName>
</protein>
<gene>
    <name evidence="1" type="ORF">HPB48_017091</name>
</gene>
<sequence length="646" mass="74256">MILTKRTCCRLTADCYLFRYWKLLYSFVKGASPGPEVDDFISTSARLQSDYVALLLEIEAFKYRYEPMIFPIATLQELMPGSIIEDIQEQFQYRFNIHDVVLHTHELIASPHCLPYRSGVKQIFLWHLSWEFVQMYAPMVDRGLLEEIVDDRQHATVLPQTASLVKTSVQRLKEVTWLEDDTKQFLSSKLEAVDVRLWPSSLFYDLRQVAEIYSSCPDNEPAFTRLWVKARRCLSTVLLGPHRYDSTTLLPNFPSPLVTYDTLMNTIDVAASALASPVYSERGTAGMTFGGLGFLFLSALMRVLDKEGQYILPNGSMSFFKSGISPRSLIALEQRQRCAYFDDNRRTPGGTAIAAVEIAYSLFLERSLNSFQLNLTHELTDEKVFFMTLCRMTCAKKGAPWALDRDIRVGSPAWNAREQRRLSCRRNGARSRCRLHPHGVPLSWLAFAVRPTSYCEASECLRHVELLTHGLNRSIDPCQDFQAYVCSTWNPDSRFPEVSATALDDLAISWLDDLPKDARRERLRSGRWRESPLAMFQSCVRRGNVSSDFNRREFLDFLRALRLSWPEKPANGHEVKHILVDLVVRWELTLWLRVRLIKHPFVPDAWRLLLTHARASSIRLFTRTTNASWLGTPAIRGTFFISETHS</sequence>
<comment type="caution">
    <text evidence="1">The sequence shown here is derived from an EMBL/GenBank/DDBJ whole genome shotgun (WGS) entry which is preliminary data.</text>
</comment>
<name>A0A9J6G9I2_HAELO</name>
<dbReference type="PANTHER" id="PTHR11733:SF241">
    <property type="entry name" value="GH26575P-RELATED"/>
    <property type="match status" value="1"/>
</dbReference>
<dbReference type="VEuPathDB" id="VectorBase:HLOH_041555"/>
<evidence type="ECO:0000313" key="1">
    <source>
        <dbReference type="EMBL" id="KAH9371152.1"/>
    </source>
</evidence>
<reference evidence="1 2" key="1">
    <citation type="journal article" date="2020" name="Cell">
        <title>Large-Scale Comparative Analyses of Tick Genomes Elucidate Their Genetic Diversity and Vector Capacities.</title>
        <authorList>
            <consortium name="Tick Genome and Microbiome Consortium (TIGMIC)"/>
            <person name="Jia N."/>
            <person name="Wang J."/>
            <person name="Shi W."/>
            <person name="Du L."/>
            <person name="Sun Y."/>
            <person name="Zhan W."/>
            <person name="Jiang J.F."/>
            <person name="Wang Q."/>
            <person name="Zhang B."/>
            <person name="Ji P."/>
            <person name="Bell-Sakyi L."/>
            <person name="Cui X.M."/>
            <person name="Yuan T.T."/>
            <person name="Jiang B.G."/>
            <person name="Yang W.F."/>
            <person name="Lam T.T."/>
            <person name="Chang Q.C."/>
            <person name="Ding S.J."/>
            <person name="Wang X.J."/>
            <person name="Zhu J.G."/>
            <person name="Ruan X.D."/>
            <person name="Zhao L."/>
            <person name="Wei J.T."/>
            <person name="Ye R.Z."/>
            <person name="Que T.C."/>
            <person name="Du C.H."/>
            <person name="Zhou Y.H."/>
            <person name="Cheng J.X."/>
            <person name="Dai P.F."/>
            <person name="Guo W.B."/>
            <person name="Han X.H."/>
            <person name="Huang E.J."/>
            <person name="Li L.F."/>
            <person name="Wei W."/>
            <person name="Gao Y.C."/>
            <person name="Liu J.Z."/>
            <person name="Shao H.Z."/>
            <person name="Wang X."/>
            <person name="Wang C.C."/>
            <person name="Yang T.C."/>
            <person name="Huo Q.B."/>
            <person name="Li W."/>
            <person name="Chen H.Y."/>
            <person name="Chen S.E."/>
            <person name="Zhou L.G."/>
            <person name="Ni X.B."/>
            <person name="Tian J.H."/>
            <person name="Sheng Y."/>
            <person name="Liu T."/>
            <person name="Pan Y.S."/>
            <person name="Xia L.Y."/>
            <person name="Li J."/>
            <person name="Zhao F."/>
            <person name="Cao W.C."/>
        </authorList>
    </citation>
    <scope>NUCLEOTIDE SEQUENCE [LARGE SCALE GENOMIC DNA]</scope>
    <source>
        <strain evidence="1">HaeL-2018</strain>
    </source>
</reference>
<dbReference type="Proteomes" id="UP000821853">
    <property type="component" value="Chromosome 3"/>
</dbReference>
<dbReference type="PROSITE" id="PS51885">
    <property type="entry name" value="NEPRILYSIN"/>
    <property type="match status" value="2"/>
</dbReference>
<keyword evidence="2" id="KW-1185">Reference proteome</keyword>
<dbReference type="EMBL" id="JABSTR010000005">
    <property type="protein sequence ID" value="KAH9371152.1"/>
    <property type="molecule type" value="Genomic_DNA"/>
</dbReference>
<dbReference type="SUPFAM" id="SSF55486">
    <property type="entry name" value="Metalloproteases ('zincins'), catalytic domain"/>
    <property type="match status" value="2"/>
</dbReference>